<reference evidence="9 10" key="1">
    <citation type="submission" date="2019-03" db="EMBL/GenBank/DDBJ databases">
        <title>Freshwater and sediment microbial communities from various areas in North America, analyzing microbe dynamics in response to fracking.</title>
        <authorList>
            <person name="Lamendella R."/>
        </authorList>
    </citation>
    <scope>NUCLEOTIDE SEQUENCE [LARGE SCALE GENOMIC DNA]</scope>
    <source>
        <strain evidence="9 10">114D</strain>
    </source>
</reference>
<feature type="transmembrane region" description="Helical" evidence="6">
    <location>
        <begin position="16"/>
        <end position="37"/>
    </location>
</feature>
<keyword evidence="2" id="KW-1003">Cell membrane</keyword>
<keyword evidence="5 6" id="KW-0472">Membrane</keyword>
<evidence type="ECO:0000259" key="7">
    <source>
        <dbReference type="Pfam" id="PF10412"/>
    </source>
</evidence>
<dbReference type="InterPro" id="IPR027417">
    <property type="entry name" value="P-loop_NTPase"/>
</dbReference>
<feature type="transmembrane region" description="Helical" evidence="6">
    <location>
        <begin position="57"/>
        <end position="76"/>
    </location>
</feature>
<dbReference type="InterPro" id="IPR051539">
    <property type="entry name" value="T4SS-coupling_protein"/>
</dbReference>
<dbReference type="PANTHER" id="PTHR37937:SF1">
    <property type="entry name" value="CONJUGATIVE TRANSFER: DNA TRANSPORT"/>
    <property type="match status" value="1"/>
</dbReference>
<dbReference type="GO" id="GO:0005886">
    <property type="term" value="C:plasma membrane"/>
    <property type="evidence" value="ECO:0007669"/>
    <property type="project" value="UniProtKB-SubCell"/>
</dbReference>
<dbReference type="Pfam" id="PF10412">
    <property type="entry name" value="TrwB_AAD_bind"/>
    <property type="match status" value="1"/>
</dbReference>
<keyword evidence="3 6" id="KW-0812">Transmembrane</keyword>
<evidence type="ECO:0000313" key="10">
    <source>
        <dbReference type="Proteomes" id="UP000294848"/>
    </source>
</evidence>
<comment type="caution">
    <text evidence="9">The sequence shown here is derived from an EMBL/GenBank/DDBJ whole genome shotgun (WGS) entry which is preliminary data.</text>
</comment>
<dbReference type="SUPFAM" id="SSF52540">
    <property type="entry name" value="P-loop containing nucleoside triphosphate hydrolases"/>
    <property type="match status" value="1"/>
</dbReference>
<dbReference type="AlphaFoldDB" id="A0A4R6H299"/>
<keyword evidence="4 6" id="KW-1133">Transmembrane helix</keyword>
<evidence type="ECO:0000256" key="5">
    <source>
        <dbReference type="ARBA" id="ARBA00023136"/>
    </source>
</evidence>
<comment type="subcellular location">
    <subcellularLocation>
        <location evidence="1">Cell membrane</location>
        <topology evidence="1">Multi-pass membrane protein</topology>
    </subcellularLocation>
</comment>
<dbReference type="EMBL" id="SNWI01000005">
    <property type="protein sequence ID" value="TDO01396.1"/>
    <property type="molecule type" value="Genomic_DNA"/>
</dbReference>
<feature type="domain" description="YWFCY" evidence="8">
    <location>
        <begin position="3"/>
        <end position="116"/>
    </location>
</feature>
<dbReference type="CDD" id="cd01127">
    <property type="entry name" value="TrwB_TraG_TraD_VirD4"/>
    <property type="match status" value="1"/>
</dbReference>
<evidence type="ECO:0000256" key="4">
    <source>
        <dbReference type="ARBA" id="ARBA00022989"/>
    </source>
</evidence>
<dbReference type="PANTHER" id="PTHR37937">
    <property type="entry name" value="CONJUGATIVE TRANSFER: DNA TRANSPORT"/>
    <property type="match status" value="1"/>
</dbReference>
<dbReference type="Proteomes" id="UP000294848">
    <property type="component" value="Unassembled WGS sequence"/>
</dbReference>
<sequence length="660" mass="74326">MEESRELQKLYSFMQMALYSIVVLDVILNVLFTESIWHQLMLLFERLKVIPLFDNPIYTKLLTVIVILLVGIGTKAKKNIELNPKTQIFIPLALGLVLIFTSPFLLPRAGDTSLKQVFPHTNWYGATYIFLSFFGAIITNTAVDNVSKMVKSGLGKDKWNIEGESFMQDKTKLETPTSLNIPMVFYFKGKVHKGFININPFRGTFVIGTPGSGKSFGVINPAIREFIRKGFTMCLYDFKYPDLGKIAYYNYLLQKRKGGLKNYQFHVINIDDISRSCRINPLAPQYVQTLAAAQEISEALIEALKKGDKTGGADQFFTQSGVNFLACSVYFWAKHNDGKYSSLPHIMAFLNHSYEEIFTVLLTNPELTSLLSPFMSAFNKKAFDQLEGQIGTLKIFLSRLATKESFWIFSKNDFNLKISDPSNPSILILANNPSTQSINSALYALVINRITRLINDKGNLPTSIIADEVPTLFIHRIENLIATARSNKVAVLLGLQELPQFKQQYGRETAETITSVIGNVLSGSVRDKGTLEWLERMVGKIKQTGNSLNVDHARATIGMTERLDALIPAGKIASLKTGHMIGMIARDADDKTDLGKGYVPSAINCKINLDMKAIKTEEENYPEMPVYYHFKGDKDKFLLRNYEKINKEVEFVVNDLMYTS</sequence>
<evidence type="ECO:0000256" key="3">
    <source>
        <dbReference type="ARBA" id="ARBA00022692"/>
    </source>
</evidence>
<evidence type="ECO:0000259" key="8">
    <source>
        <dbReference type="Pfam" id="PF14293"/>
    </source>
</evidence>
<dbReference type="OrthoDB" id="102453at2"/>
<evidence type="ECO:0000256" key="6">
    <source>
        <dbReference type="SAM" id="Phobius"/>
    </source>
</evidence>
<dbReference type="Pfam" id="PF14293">
    <property type="entry name" value="YWFCY"/>
    <property type="match status" value="1"/>
</dbReference>
<protein>
    <submittedName>
        <fullName evidence="9">Type IV secretion system coupling TraD/TrwB family protein</fullName>
    </submittedName>
</protein>
<organism evidence="9 10">
    <name type="scientific">Sunxiuqinia elliptica</name>
    <dbReference type="NCBI Taxonomy" id="655355"/>
    <lineage>
        <taxon>Bacteria</taxon>
        <taxon>Pseudomonadati</taxon>
        <taxon>Bacteroidota</taxon>
        <taxon>Bacteroidia</taxon>
        <taxon>Marinilabiliales</taxon>
        <taxon>Prolixibacteraceae</taxon>
        <taxon>Sunxiuqinia</taxon>
    </lineage>
</organism>
<dbReference type="RefSeq" id="WP_133465297.1">
    <property type="nucleotide sequence ID" value="NZ_SNWI01000005.1"/>
</dbReference>
<evidence type="ECO:0000256" key="2">
    <source>
        <dbReference type="ARBA" id="ARBA00022475"/>
    </source>
</evidence>
<dbReference type="Gene3D" id="3.40.50.300">
    <property type="entry name" value="P-loop containing nucleotide triphosphate hydrolases"/>
    <property type="match status" value="1"/>
</dbReference>
<dbReference type="InterPro" id="IPR019476">
    <property type="entry name" value="T4SS_TraD_DNA-bd"/>
</dbReference>
<gene>
    <name evidence="9" type="ORF">DET52_105255</name>
</gene>
<proteinExistence type="predicted"/>
<evidence type="ECO:0000256" key="1">
    <source>
        <dbReference type="ARBA" id="ARBA00004651"/>
    </source>
</evidence>
<feature type="transmembrane region" description="Helical" evidence="6">
    <location>
        <begin position="126"/>
        <end position="143"/>
    </location>
</feature>
<evidence type="ECO:0000313" key="9">
    <source>
        <dbReference type="EMBL" id="TDO01396.1"/>
    </source>
</evidence>
<feature type="domain" description="Type IV secretion system coupling protein TraD DNA-binding" evidence="7">
    <location>
        <begin position="288"/>
        <end position="540"/>
    </location>
</feature>
<dbReference type="InterPro" id="IPR025988">
    <property type="entry name" value="YWFCY_dom"/>
</dbReference>
<feature type="transmembrane region" description="Helical" evidence="6">
    <location>
        <begin position="88"/>
        <end position="106"/>
    </location>
</feature>
<accession>A0A4R6H299</accession>
<name>A0A4R6H299_9BACT</name>